<reference evidence="2 3" key="1">
    <citation type="submission" date="2012-04" db="EMBL/GenBank/DDBJ databases">
        <title>The Genome Sequence of Saprolegnia declina VS20.</title>
        <authorList>
            <consortium name="The Broad Institute Genome Sequencing Platform"/>
            <person name="Russ C."/>
            <person name="Nusbaum C."/>
            <person name="Tyler B."/>
            <person name="van West P."/>
            <person name="Dieguez-Uribeondo J."/>
            <person name="de Bruijn I."/>
            <person name="Tripathy S."/>
            <person name="Jiang R."/>
            <person name="Young S.K."/>
            <person name="Zeng Q."/>
            <person name="Gargeya S."/>
            <person name="Fitzgerald M."/>
            <person name="Haas B."/>
            <person name="Abouelleil A."/>
            <person name="Alvarado L."/>
            <person name="Arachchi H.M."/>
            <person name="Berlin A."/>
            <person name="Chapman S.B."/>
            <person name="Goldberg J."/>
            <person name="Griggs A."/>
            <person name="Gujja S."/>
            <person name="Hansen M."/>
            <person name="Howarth C."/>
            <person name="Imamovic A."/>
            <person name="Larimer J."/>
            <person name="McCowen C."/>
            <person name="Montmayeur A."/>
            <person name="Murphy C."/>
            <person name="Neiman D."/>
            <person name="Pearson M."/>
            <person name="Priest M."/>
            <person name="Roberts A."/>
            <person name="Saif S."/>
            <person name="Shea T."/>
            <person name="Sisk P."/>
            <person name="Sykes S."/>
            <person name="Wortman J."/>
            <person name="Nusbaum C."/>
            <person name="Birren B."/>
        </authorList>
    </citation>
    <scope>NUCLEOTIDE SEQUENCE [LARGE SCALE GENOMIC DNA]</scope>
    <source>
        <strain evidence="2 3">VS20</strain>
    </source>
</reference>
<accession>T0PZW5</accession>
<dbReference type="RefSeq" id="XP_008618721.1">
    <property type="nucleotide sequence ID" value="XM_008620499.1"/>
</dbReference>
<dbReference type="OMA" id="THVIDSD"/>
<organism evidence="2 3">
    <name type="scientific">Saprolegnia diclina (strain VS20)</name>
    <dbReference type="NCBI Taxonomy" id="1156394"/>
    <lineage>
        <taxon>Eukaryota</taxon>
        <taxon>Sar</taxon>
        <taxon>Stramenopiles</taxon>
        <taxon>Oomycota</taxon>
        <taxon>Saprolegniomycetes</taxon>
        <taxon>Saprolegniales</taxon>
        <taxon>Saprolegniaceae</taxon>
        <taxon>Saprolegnia</taxon>
    </lineage>
</organism>
<dbReference type="InterPro" id="IPR019038">
    <property type="entry name" value="POLD3"/>
</dbReference>
<dbReference type="GO" id="GO:0006297">
    <property type="term" value="P:nucleotide-excision repair, DNA gap filling"/>
    <property type="evidence" value="ECO:0007669"/>
    <property type="project" value="TreeGrafter"/>
</dbReference>
<feature type="compositionally biased region" description="Pro residues" evidence="1">
    <location>
        <begin position="252"/>
        <end position="263"/>
    </location>
</feature>
<dbReference type="OrthoDB" id="77403at2759"/>
<dbReference type="VEuPathDB" id="FungiDB:SDRG_14375"/>
<evidence type="ECO:0008006" key="4">
    <source>
        <dbReference type="Google" id="ProtNLM"/>
    </source>
</evidence>
<dbReference type="GO" id="GO:0006271">
    <property type="term" value="P:DNA strand elongation involved in DNA replication"/>
    <property type="evidence" value="ECO:0007669"/>
    <property type="project" value="TreeGrafter"/>
</dbReference>
<evidence type="ECO:0000256" key="1">
    <source>
        <dbReference type="SAM" id="MobiDB-lite"/>
    </source>
</evidence>
<evidence type="ECO:0000313" key="3">
    <source>
        <dbReference type="Proteomes" id="UP000030762"/>
    </source>
</evidence>
<dbReference type="GO" id="GO:0043625">
    <property type="term" value="C:delta DNA polymerase complex"/>
    <property type="evidence" value="ECO:0007669"/>
    <property type="project" value="InterPro"/>
</dbReference>
<sequence>MADVLAAMLDRNEVPSIVGLSRAAGVSLSESRGYLEDALAAEPVAALYVAVETTTDPTTNAIVGKTISLSRVAANECLYAIHAATKAESPSLVDDGIKTALWFPTIADGVPSASFSSATSSDVQCAAATERQGKAKKGAESASVFQDFKKPTISTTPTFAKSSKPAAKPAAASKGGFFGKSKPAPVKKKATHVIDSDDESDNSDDEMPKFVKSTNKRLKVCDSDDDDDDDDPLPKTTTAPKVPIPKAATPKAPTPKAPTPKAPTPKAAAPKAAAPVQRASPPPEATPKRSPEPPTAPPAKRQRLVTKARIDEHGYMVNESVYEDVASGDEEPAPPVAPKPRVSAKLPAPPPKKKRVLKTSGTAKQSNLMDFFGKK</sequence>
<dbReference type="Proteomes" id="UP000030762">
    <property type="component" value="Unassembled WGS sequence"/>
</dbReference>
<dbReference type="GO" id="GO:1904161">
    <property type="term" value="P:DNA synthesis involved in UV-damage excision repair"/>
    <property type="evidence" value="ECO:0007669"/>
    <property type="project" value="TreeGrafter"/>
</dbReference>
<feature type="compositionally biased region" description="Low complexity" evidence="1">
    <location>
        <begin position="159"/>
        <end position="184"/>
    </location>
</feature>
<dbReference type="PANTHER" id="PTHR17598">
    <property type="entry name" value="DNA POLYMERASE DELTA SUBUNIT 3"/>
    <property type="match status" value="1"/>
</dbReference>
<keyword evidence="3" id="KW-1185">Reference proteome</keyword>
<dbReference type="Pfam" id="PF09507">
    <property type="entry name" value="CDC27"/>
    <property type="match status" value="1"/>
</dbReference>
<dbReference type="STRING" id="1156394.T0PZW5"/>
<dbReference type="GO" id="GO:0003887">
    <property type="term" value="F:DNA-directed DNA polymerase activity"/>
    <property type="evidence" value="ECO:0007669"/>
    <property type="project" value="TreeGrafter"/>
</dbReference>
<dbReference type="GeneID" id="19955102"/>
<dbReference type="InParanoid" id="T0PZW5"/>
<feature type="compositionally biased region" description="Low complexity" evidence="1">
    <location>
        <begin position="264"/>
        <end position="275"/>
    </location>
</feature>
<dbReference type="AlphaFoldDB" id="T0PZW5"/>
<proteinExistence type="predicted"/>
<dbReference type="PANTHER" id="PTHR17598:SF13">
    <property type="entry name" value="DNA POLYMERASE DELTA SUBUNIT 3"/>
    <property type="match status" value="1"/>
</dbReference>
<evidence type="ECO:0000313" key="2">
    <source>
        <dbReference type="EMBL" id="EQC27791.1"/>
    </source>
</evidence>
<name>T0PZW5_SAPDV</name>
<feature type="compositionally biased region" description="Polar residues" evidence="1">
    <location>
        <begin position="359"/>
        <end position="368"/>
    </location>
</feature>
<feature type="compositionally biased region" description="Acidic residues" evidence="1">
    <location>
        <begin position="196"/>
        <end position="205"/>
    </location>
</feature>
<gene>
    <name evidence="2" type="ORF">SDRG_14375</name>
</gene>
<protein>
    <recommendedName>
        <fullName evidence="4">DNA polymerase delta subunit 3</fullName>
    </recommendedName>
</protein>
<feature type="region of interest" description="Disordered" evidence="1">
    <location>
        <begin position="155"/>
        <end position="375"/>
    </location>
</feature>
<dbReference type="EMBL" id="JH767202">
    <property type="protein sequence ID" value="EQC27791.1"/>
    <property type="molecule type" value="Genomic_DNA"/>
</dbReference>
<feature type="compositionally biased region" description="Low complexity" evidence="1">
    <location>
        <begin position="234"/>
        <end position="251"/>
    </location>
</feature>